<dbReference type="Proteomes" id="UP000305401">
    <property type="component" value="Unassembled WGS sequence"/>
</dbReference>
<protein>
    <submittedName>
        <fullName evidence="1">Uncharacterized protein</fullName>
    </submittedName>
</protein>
<reference evidence="1" key="1">
    <citation type="submission" date="2019-04" db="EMBL/GenBank/DDBJ databases">
        <title>Microbes associate with the intestines of laboratory mice.</title>
        <authorList>
            <person name="Navarre W."/>
            <person name="Wong E."/>
            <person name="Huang K.C."/>
            <person name="Tropini C."/>
            <person name="Ng K."/>
            <person name="Yu B."/>
        </authorList>
    </citation>
    <scope>NUCLEOTIDE SEQUENCE</scope>
    <source>
        <strain evidence="1">NM86_A22</strain>
    </source>
</reference>
<keyword evidence="2" id="KW-1185">Reference proteome</keyword>
<comment type="caution">
    <text evidence="1">The sequence shown here is derived from an EMBL/GenBank/DDBJ whole genome shotgun (WGS) entry which is preliminary data.</text>
</comment>
<proteinExistence type="predicted"/>
<accession>A0AC61S6P2</accession>
<organism evidence="1 2">
    <name type="scientific">Muribaculum caecicola</name>
    <dbReference type="NCBI Taxonomy" id="3038144"/>
    <lineage>
        <taxon>Bacteria</taxon>
        <taxon>Pseudomonadati</taxon>
        <taxon>Bacteroidota</taxon>
        <taxon>Bacteroidia</taxon>
        <taxon>Bacteroidales</taxon>
        <taxon>Muribaculaceae</taxon>
        <taxon>Muribaculum</taxon>
    </lineage>
</organism>
<sequence length="404" mass="46084">MIESICDYSKCTGCKACQQICPKGCISMEKDALDSLKPAIGSGCIECKKCVGVCPNNNSILFRKIIKCFAAWSSDNSIRLSSASGGVATAIYRYCIQNDIFTAGCRIDGDGRCYYIPIETGDDIIACQNSKYVFSDTNDIYIRYKKELNAGRKAIFIGLPCQVAGLLTYLGRDYDNLTTVDIICHGVAPTEYLRQHIVEVSGNASKIFFRDPAYRTSKYHFTLYSQYNTIQYNKSVYDNDTYQVGYHKSLIYRENCYSCNYARPERISDITISDFSGFGRLKPANMGSENINCVLISSSKGEDLLNLLFGTIDIIERPVEEAIKFENQLNFPSVPHIRRQAFTSNYESYHNFERAVRYAISQQLNNYHIKRILHVNEIQSWLYIFMARLIPRQIRHLIKRHIGK</sequence>
<gene>
    <name evidence="1" type="ORF">E5990_03240</name>
</gene>
<evidence type="ECO:0000313" key="1">
    <source>
        <dbReference type="EMBL" id="THG54331.1"/>
    </source>
</evidence>
<evidence type="ECO:0000313" key="2">
    <source>
        <dbReference type="Proteomes" id="UP000305401"/>
    </source>
</evidence>
<name>A0AC61S6P2_9BACT</name>
<dbReference type="EMBL" id="SSTG01000022">
    <property type="protein sequence ID" value="THG54331.1"/>
    <property type="molecule type" value="Genomic_DNA"/>
</dbReference>